<sequence length="334" mass="39319">MKKIEAYFKCGMTFFYDFTPLSTEHSQSIFFRKKSFCSEPNQETRRIVFQFERLKTQLDAYASLSDNIINVYQKSYSIEDDPQIVANEVRRDFYPDRRRKNQREFLKAFINKCSEHGVYVFEFVENWNKKEKANVDGICVKPNMIILKHQQWYKREIFTLAHELGHFLLHEEDLNTVDIDNKKIFSRSDSPVENWCNEFAFRFIVGDAIQKIDSEGYLDSSNDYGRAIIRTIADCTHISTTALYTHCLYANKVSLPDYENICKEHLDAVKKRKESLTVDEGEKKKKFARTAKPIISKLFMESMQYAFFKGVINEPTFCSQLKITPAEAEGKYLW</sequence>
<proteinExistence type="predicted"/>
<protein>
    <submittedName>
        <fullName evidence="2">ImmA/IrrE family metallo-endopeptidase</fullName>
    </submittedName>
</protein>
<accession>A0ABT1BZP1</accession>
<dbReference type="InterPro" id="IPR010359">
    <property type="entry name" value="IrrE_HExxH"/>
</dbReference>
<evidence type="ECO:0000313" key="3">
    <source>
        <dbReference type="Proteomes" id="UP001204015"/>
    </source>
</evidence>
<dbReference type="PANTHER" id="PTHR43236:SF2">
    <property type="entry name" value="BLL0069 PROTEIN"/>
    <property type="match status" value="1"/>
</dbReference>
<gene>
    <name evidence="2" type="ORF">NG821_12045</name>
</gene>
<reference evidence="2 3" key="1">
    <citation type="submission" date="2022-06" db="EMBL/GenBank/DDBJ databases">
        <title>A taxonomic note on the genus Prevotella: Description of four novel genera and emended description of the genera Hallella and Xylanibacter.</title>
        <authorList>
            <person name="Hitch T.C.A."/>
        </authorList>
    </citation>
    <scope>NUCLEOTIDE SEQUENCE [LARGE SCALE GENOMIC DNA]</scope>
    <source>
        <strain evidence="2 3">DSM 100619</strain>
    </source>
</reference>
<comment type="caution">
    <text evidence="2">The sequence shown here is derived from an EMBL/GenBank/DDBJ whole genome shotgun (WGS) entry which is preliminary data.</text>
</comment>
<name>A0ABT1BZP1_9BACT</name>
<dbReference type="Proteomes" id="UP001204015">
    <property type="component" value="Unassembled WGS sequence"/>
</dbReference>
<dbReference type="Gene3D" id="1.10.10.2910">
    <property type="match status" value="1"/>
</dbReference>
<dbReference type="InterPro" id="IPR052345">
    <property type="entry name" value="Rad_response_metalloprotease"/>
</dbReference>
<dbReference type="RefSeq" id="WP_252761906.1">
    <property type="nucleotide sequence ID" value="NZ_JAMXLY010000074.1"/>
</dbReference>
<feature type="domain" description="IrrE N-terminal-like" evidence="1">
    <location>
        <begin position="113"/>
        <end position="205"/>
    </location>
</feature>
<dbReference type="Pfam" id="PF06114">
    <property type="entry name" value="Peptidase_M78"/>
    <property type="match status" value="1"/>
</dbReference>
<evidence type="ECO:0000259" key="1">
    <source>
        <dbReference type="Pfam" id="PF06114"/>
    </source>
</evidence>
<dbReference type="PANTHER" id="PTHR43236">
    <property type="entry name" value="ANTITOXIN HIGA1"/>
    <property type="match status" value="1"/>
</dbReference>
<keyword evidence="3" id="KW-1185">Reference proteome</keyword>
<dbReference type="EMBL" id="JAMXLY010000074">
    <property type="protein sequence ID" value="MCO6026556.1"/>
    <property type="molecule type" value="Genomic_DNA"/>
</dbReference>
<evidence type="ECO:0000313" key="2">
    <source>
        <dbReference type="EMBL" id="MCO6026556.1"/>
    </source>
</evidence>
<organism evidence="2 3">
    <name type="scientific">Segatella cerevisiae</name>
    <dbReference type="NCBI Taxonomy" id="2053716"/>
    <lineage>
        <taxon>Bacteria</taxon>
        <taxon>Pseudomonadati</taxon>
        <taxon>Bacteroidota</taxon>
        <taxon>Bacteroidia</taxon>
        <taxon>Bacteroidales</taxon>
        <taxon>Prevotellaceae</taxon>
        <taxon>Segatella</taxon>
    </lineage>
</organism>